<gene>
    <name evidence="1" type="ORF">J34TS1_14570</name>
</gene>
<reference evidence="1 2" key="1">
    <citation type="submission" date="2021-03" db="EMBL/GenBank/DDBJ databases">
        <title>Antimicrobial resistance genes in bacteria isolated from Japanese honey, and their potential for conferring macrolide and lincosamide resistance in the American foulbrood pathogen Paenibacillus larvae.</title>
        <authorList>
            <person name="Okamoto M."/>
            <person name="Kumagai M."/>
            <person name="Kanamori H."/>
            <person name="Takamatsu D."/>
        </authorList>
    </citation>
    <scope>NUCLEOTIDE SEQUENCE [LARGE SCALE GENOMIC DNA]</scope>
    <source>
        <strain evidence="1 2">J34TS1</strain>
    </source>
</reference>
<evidence type="ECO:0000313" key="2">
    <source>
        <dbReference type="Proteomes" id="UP000682811"/>
    </source>
</evidence>
<dbReference type="RefSeq" id="WP_265589876.1">
    <property type="nucleotide sequence ID" value="NZ_AP025343.1"/>
</dbReference>
<proteinExistence type="predicted"/>
<accession>A0A920CRV8</accession>
<evidence type="ECO:0000313" key="1">
    <source>
        <dbReference type="EMBL" id="GIO46692.1"/>
    </source>
</evidence>
<name>A0A920CRV8_9BACL</name>
<organism evidence="1 2">
    <name type="scientific">Paenibacillus azoreducens</name>
    <dbReference type="NCBI Taxonomy" id="116718"/>
    <lineage>
        <taxon>Bacteria</taxon>
        <taxon>Bacillati</taxon>
        <taxon>Bacillota</taxon>
        <taxon>Bacilli</taxon>
        <taxon>Bacillales</taxon>
        <taxon>Paenibacillaceae</taxon>
        <taxon>Paenibacillus</taxon>
    </lineage>
</organism>
<dbReference type="AlphaFoldDB" id="A0A920CRV8"/>
<dbReference type="Proteomes" id="UP000682811">
    <property type="component" value="Unassembled WGS sequence"/>
</dbReference>
<keyword evidence="2" id="KW-1185">Reference proteome</keyword>
<comment type="caution">
    <text evidence="1">The sequence shown here is derived from an EMBL/GenBank/DDBJ whole genome shotgun (WGS) entry which is preliminary data.</text>
</comment>
<sequence length="43" mass="5002">MAFTYKKTKGNKYAHQTEFAEEVLSKNDRNLAVPQSPRRFGNK</sequence>
<dbReference type="EMBL" id="BORT01000004">
    <property type="protein sequence ID" value="GIO46692.1"/>
    <property type="molecule type" value="Genomic_DNA"/>
</dbReference>
<protein>
    <submittedName>
        <fullName evidence="1">Uncharacterized protein</fullName>
    </submittedName>
</protein>